<evidence type="ECO:0000259" key="9">
    <source>
        <dbReference type="PROSITE" id="PS50011"/>
    </source>
</evidence>
<dbReference type="InterPro" id="IPR017441">
    <property type="entry name" value="Protein_kinase_ATP_BS"/>
</dbReference>
<dbReference type="Proteomes" id="UP000694580">
    <property type="component" value="Chromosome 8"/>
</dbReference>
<dbReference type="GeneTree" id="ENSGT00940000163863"/>
<keyword evidence="3" id="KW-0418">Kinase</keyword>
<evidence type="ECO:0000256" key="5">
    <source>
        <dbReference type="ARBA" id="ARBA00037982"/>
    </source>
</evidence>
<evidence type="ECO:0000256" key="7">
    <source>
        <dbReference type="RuleBase" id="RU000304"/>
    </source>
</evidence>
<dbReference type="PANTHER" id="PTHR11042:SF194">
    <property type="entry name" value="DOUBLE-STRANDED RNA ACTIVATED PROTEIN KINASE"/>
    <property type="match status" value="1"/>
</dbReference>
<feature type="binding site" evidence="6">
    <location>
        <position position="77"/>
    </location>
    <ligand>
        <name>ATP</name>
        <dbReference type="ChEBI" id="CHEBI:30616"/>
    </ligand>
</feature>
<keyword evidence="11" id="KW-1185">Reference proteome</keyword>
<dbReference type="InterPro" id="IPR050339">
    <property type="entry name" value="CC_SR_Kinase"/>
</dbReference>
<reference evidence="10" key="2">
    <citation type="submission" date="2025-08" db="UniProtKB">
        <authorList>
            <consortium name="Ensembl"/>
        </authorList>
    </citation>
    <scope>IDENTIFICATION</scope>
</reference>
<dbReference type="Gene3D" id="1.10.510.10">
    <property type="entry name" value="Transferase(Phosphotransferase) domain 1"/>
    <property type="match status" value="1"/>
</dbReference>
<sequence length="272" mass="30790">MGKDFGLIQLLFSFTLSSGAAREETSPTILMYQVVTSQDLQISCMFHFDQINEIGSGGYGNVYKAKHKMDGMFYALKIVKYTSQAESEVKNLARCDHQNIVRYYTSSYTDTSSGDQSGSSGTTDFLYMEFCENGTLTTWIEDRNYRNSQRNAEDALTVFKQVVCGVMYIHSQRLIHRDLKPDNILFEKNGDVKIGDFGLVTMITDESGGSVERTLAKGTQSYMSPEQDRRSYDEKTDIFPLGLIFFELLWKFSTRLEKAKVTTAQGSFGCRV</sequence>
<accession>A0AAY4D0S7</accession>
<dbReference type="Pfam" id="PF00069">
    <property type="entry name" value="Pkinase"/>
    <property type="match status" value="1"/>
</dbReference>
<reference evidence="10 11" key="1">
    <citation type="submission" date="2020-06" db="EMBL/GenBank/DDBJ databases">
        <authorList>
            <consortium name="Wellcome Sanger Institute Data Sharing"/>
        </authorList>
    </citation>
    <scope>NUCLEOTIDE SEQUENCE [LARGE SCALE GENOMIC DNA]</scope>
</reference>
<feature type="domain" description="Protein kinase" evidence="9">
    <location>
        <begin position="48"/>
        <end position="272"/>
    </location>
</feature>
<feature type="chain" id="PRO_5044188627" description="Protein kinase domain-containing protein" evidence="8">
    <location>
        <begin position="22"/>
        <end position="272"/>
    </location>
</feature>
<evidence type="ECO:0000256" key="6">
    <source>
        <dbReference type="PROSITE-ProRule" id="PRU10141"/>
    </source>
</evidence>
<evidence type="ECO:0000256" key="1">
    <source>
        <dbReference type="ARBA" id="ARBA00022679"/>
    </source>
</evidence>
<dbReference type="Gene3D" id="3.30.200.20">
    <property type="entry name" value="Phosphorylase Kinase, domain 1"/>
    <property type="match status" value="1"/>
</dbReference>
<evidence type="ECO:0000313" key="11">
    <source>
        <dbReference type="Proteomes" id="UP000694580"/>
    </source>
</evidence>
<evidence type="ECO:0000256" key="3">
    <source>
        <dbReference type="ARBA" id="ARBA00022777"/>
    </source>
</evidence>
<organism evidence="10 11">
    <name type="scientific">Denticeps clupeoides</name>
    <name type="common">denticle herring</name>
    <dbReference type="NCBI Taxonomy" id="299321"/>
    <lineage>
        <taxon>Eukaryota</taxon>
        <taxon>Metazoa</taxon>
        <taxon>Chordata</taxon>
        <taxon>Craniata</taxon>
        <taxon>Vertebrata</taxon>
        <taxon>Euteleostomi</taxon>
        <taxon>Actinopterygii</taxon>
        <taxon>Neopterygii</taxon>
        <taxon>Teleostei</taxon>
        <taxon>Clupei</taxon>
        <taxon>Clupeiformes</taxon>
        <taxon>Denticipitoidei</taxon>
        <taxon>Denticipitidae</taxon>
        <taxon>Denticeps</taxon>
    </lineage>
</organism>
<dbReference type="PROSITE" id="PS00108">
    <property type="entry name" value="PROTEIN_KINASE_ST"/>
    <property type="match status" value="1"/>
</dbReference>
<evidence type="ECO:0000256" key="8">
    <source>
        <dbReference type="SAM" id="SignalP"/>
    </source>
</evidence>
<evidence type="ECO:0000313" key="10">
    <source>
        <dbReference type="Ensembl" id="ENSDCDP00010038664.1"/>
    </source>
</evidence>
<dbReference type="SMART" id="SM00220">
    <property type="entry name" value="S_TKc"/>
    <property type="match status" value="1"/>
</dbReference>
<dbReference type="PROSITE" id="PS50011">
    <property type="entry name" value="PROTEIN_KINASE_DOM"/>
    <property type="match status" value="1"/>
</dbReference>
<keyword evidence="8" id="KW-0732">Signal</keyword>
<dbReference type="GO" id="GO:0005737">
    <property type="term" value="C:cytoplasm"/>
    <property type="evidence" value="ECO:0007669"/>
    <property type="project" value="TreeGrafter"/>
</dbReference>
<dbReference type="InterPro" id="IPR011009">
    <property type="entry name" value="Kinase-like_dom_sf"/>
</dbReference>
<dbReference type="GO" id="GO:0005634">
    <property type="term" value="C:nucleus"/>
    <property type="evidence" value="ECO:0007669"/>
    <property type="project" value="TreeGrafter"/>
</dbReference>
<dbReference type="Ensembl" id="ENSDCDT00010048332.1">
    <property type="protein sequence ID" value="ENSDCDP00010038664.1"/>
    <property type="gene ID" value="ENSDCDG00010024986.1"/>
</dbReference>
<name>A0AAY4D0S7_9TELE</name>
<feature type="signal peptide" evidence="8">
    <location>
        <begin position="1"/>
        <end position="21"/>
    </location>
</feature>
<dbReference type="SUPFAM" id="SSF56112">
    <property type="entry name" value="Protein kinase-like (PK-like)"/>
    <property type="match status" value="1"/>
</dbReference>
<dbReference type="InterPro" id="IPR000719">
    <property type="entry name" value="Prot_kinase_dom"/>
</dbReference>
<comment type="similarity">
    <text evidence="5">Belongs to the protein kinase superfamily. Ser/Thr protein kinase family. GCN2 subfamily.</text>
</comment>
<protein>
    <recommendedName>
        <fullName evidence="9">Protein kinase domain-containing protein</fullName>
    </recommendedName>
</protein>
<proteinExistence type="inferred from homology"/>
<keyword evidence="4 6" id="KW-0067">ATP-binding</keyword>
<reference evidence="10" key="3">
    <citation type="submission" date="2025-09" db="UniProtKB">
        <authorList>
            <consortium name="Ensembl"/>
        </authorList>
    </citation>
    <scope>IDENTIFICATION</scope>
</reference>
<keyword evidence="7" id="KW-0723">Serine/threonine-protein kinase</keyword>
<evidence type="ECO:0000256" key="2">
    <source>
        <dbReference type="ARBA" id="ARBA00022741"/>
    </source>
</evidence>
<keyword evidence="2 6" id="KW-0547">Nucleotide-binding</keyword>
<evidence type="ECO:0000256" key="4">
    <source>
        <dbReference type="ARBA" id="ARBA00022840"/>
    </source>
</evidence>
<keyword evidence="1" id="KW-0808">Transferase</keyword>
<dbReference type="PANTHER" id="PTHR11042">
    <property type="entry name" value="EUKARYOTIC TRANSLATION INITIATION FACTOR 2-ALPHA KINASE EIF2-ALPHA KINASE -RELATED"/>
    <property type="match status" value="1"/>
</dbReference>
<dbReference type="InterPro" id="IPR008271">
    <property type="entry name" value="Ser/Thr_kinase_AS"/>
</dbReference>
<dbReference type="PROSITE" id="PS00107">
    <property type="entry name" value="PROTEIN_KINASE_ATP"/>
    <property type="match status" value="1"/>
</dbReference>
<dbReference type="AlphaFoldDB" id="A0AAY4D0S7"/>
<dbReference type="GO" id="GO:0005524">
    <property type="term" value="F:ATP binding"/>
    <property type="evidence" value="ECO:0007669"/>
    <property type="project" value="UniProtKB-UniRule"/>
</dbReference>
<dbReference type="GO" id="GO:0004694">
    <property type="term" value="F:eukaryotic translation initiation factor 2alpha kinase activity"/>
    <property type="evidence" value="ECO:0007669"/>
    <property type="project" value="TreeGrafter"/>
</dbReference>